<comment type="caution">
    <text evidence="8">The sequence shown here is derived from an EMBL/GenBank/DDBJ whole genome shotgun (WGS) entry which is preliminary data.</text>
</comment>
<organism evidence="8 9">
    <name type="scientific">Flavihumibacter petaseus NBRC 106054</name>
    <dbReference type="NCBI Taxonomy" id="1220578"/>
    <lineage>
        <taxon>Bacteria</taxon>
        <taxon>Pseudomonadati</taxon>
        <taxon>Bacteroidota</taxon>
        <taxon>Chitinophagia</taxon>
        <taxon>Chitinophagales</taxon>
        <taxon>Chitinophagaceae</taxon>
        <taxon>Flavihumibacter</taxon>
    </lineage>
</organism>
<evidence type="ECO:0000256" key="1">
    <source>
        <dbReference type="ARBA" id="ARBA00022741"/>
    </source>
</evidence>
<dbReference type="SMART" id="SM00382">
    <property type="entry name" value="AAA"/>
    <property type="match status" value="1"/>
</dbReference>
<dbReference type="RefSeq" id="WP_157474055.1">
    <property type="nucleotide sequence ID" value="NZ_BBWV01000003.1"/>
</dbReference>
<dbReference type="Gene3D" id="1.10.8.60">
    <property type="match status" value="1"/>
</dbReference>
<dbReference type="Gene3D" id="3.40.50.300">
    <property type="entry name" value="P-loop containing nucleotide triphosphate hydrolases"/>
    <property type="match status" value="1"/>
</dbReference>
<evidence type="ECO:0000256" key="3">
    <source>
        <dbReference type="ARBA" id="ARBA00023015"/>
    </source>
</evidence>
<dbReference type="OrthoDB" id="9782110at2"/>
<gene>
    <name evidence="8" type="ORF">FPE01S_03_00010</name>
</gene>
<evidence type="ECO:0000313" key="8">
    <source>
        <dbReference type="EMBL" id="GAO43962.1"/>
    </source>
</evidence>
<keyword evidence="4" id="KW-0238">DNA-binding</keyword>
<keyword evidence="3" id="KW-0805">Transcription regulation</keyword>
<dbReference type="Proteomes" id="UP000033121">
    <property type="component" value="Unassembled WGS sequence"/>
</dbReference>
<dbReference type="PANTHER" id="PTHR32071">
    <property type="entry name" value="TRANSCRIPTIONAL REGULATORY PROTEIN"/>
    <property type="match status" value="1"/>
</dbReference>
<keyword evidence="1" id="KW-0547">Nucleotide-binding</keyword>
<dbReference type="InterPro" id="IPR027417">
    <property type="entry name" value="P-loop_NTPase"/>
</dbReference>
<evidence type="ECO:0000313" key="9">
    <source>
        <dbReference type="Proteomes" id="UP000033121"/>
    </source>
</evidence>
<dbReference type="PROSITE" id="PS00675">
    <property type="entry name" value="SIGMA54_INTERACT_1"/>
    <property type="match status" value="1"/>
</dbReference>
<dbReference type="GO" id="GO:0043565">
    <property type="term" value="F:sequence-specific DNA binding"/>
    <property type="evidence" value="ECO:0007669"/>
    <property type="project" value="InterPro"/>
</dbReference>
<dbReference type="InterPro" id="IPR025944">
    <property type="entry name" value="Sigma_54_int_dom_CS"/>
</dbReference>
<proteinExistence type="predicted"/>
<dbReference type="FunFam" id="3.40.50.300:FF:000006">
    <property type="entry name" value="DNA-binding transcriptional regulator NtrC"/>
    <property type="match status" value="1"/>
</dbReference>
<evidence type="ECO:0000259" key="7">
    <source>
        <dbReference type="PROSITE" id="PS50113"/>
    </source>
</evidence>
<dbReference type="GO" id="GO:0006355">
    <property type="term" value="P:regulation of DNA-templated transcription"/>
    <property type="evidence" value="ECO:0007669"/>
    <property type="project" value="InterPro"/>
</dbReference>
<feature type="domain" description="PAC" evidence="7">
    <location>
        <begin position="2"/>
        <end position="54"/>
    </location>
</feature>
<dbReference type="PANTHER" id="PTHR32071:SF57">
    <property type="entry name" value="C4-DICARBOXYLATE TRANSPORT TRANSCRIPTIONAL REGULATORY PROTEIN DCTD"/>
    <property type="match status" value="1"/>
</dbReference>
<protein>
    <submittedName>
        <fullName evidence="8">Putative two-component response regulator</fullName>
    </submittedName>
</protein>
<keyword evidence="5" id="KW-0804">Transcription</keyword>
<evidence type="ECO:0000256" key="4">
    <source>
        <dbReference type="ARBA" id="ARBA00023125"/>
    </source>
</evidence>
<evidence type="ECO:0000256" key="5">
    <source>
        <dbReference type="ARBA" id="ARBA00023163"/>
    </source>
</evidence>
<dbReference type="CDD" id="cd00009">
    <property type="entry name" value="AAA"/>
    <property type="match status" value="1"/>
</dbReference>
<name>A0A0E9N1S0_9BACT</name>
<accession>A0A0E9N1S0</accession>
<dbReference type="InterPro" id="IPR003593">
    <property type="entry name" value="AAA+_ATPase"/>
</dbReference>
<dbReference type="STRING" id="1220578.FPE01S_03_00010"/>
<dbReference type="InterPro" id="IPR009057">
    <property type="entry name" value="Homeodomain-like_sf"/>
</dbReference>
<dbReference type="GO" id="GO:0005524">
    <property type="term" value="F:ATP binding"/>
    <property type="evidence" value="ECO:0007669"/>
    <property type="project" value="UniProtKB-KW"/>
</dbReference>
<dbReference type="Pfam" id="PF00158">
    <property type="entry name" value="Sigma54_activat"/>
    <property type="match status" value="1"/>
</dbReference>
<dbReference type="PROSITE" id="PS50045">
    <property type="entry name" value="SIGMA54_INTERACT_4"/>
    <property type="match status" value="1"/>
</dbReference>
<dbReference type="InterPro" id="IPR002078">
    <property type="entry name" value="Sigma_54_int"/>
</dbReference>
<evidence type="ECO:0000256" key="2">
    <source>
        <dbReference type="ARBA" id="ARBA00022840"/>
    </source>
</evidence>
<dbReference type="InterPro" id="IPR025943">
    <property type="entry name" value="Sigma_54_int_dom_ATP-bd_2"/>
</dbReference>
<keyword evidence="2" id="KW-0067">ATP-binding</keyword>
<dbReference type="SUPFAM" id="SSF46689">
    <property type="entry name" value="Homeodomain-like"/>
    <property type="match status" value="1"/>
</dbReference>
<dbReference type="PROSITE" id="PS00688">
    <property type="entry name" value="SIGMA54_INTERACT_3"/>
    <property type="match status" value="1"/>
</dbReference>
<dbReference type="InterPro" id="IPR025662">
    <property type="entry name" value="Sigma_54_int_dom_ATP-bd_1"/>
</dbReference>
<dbReference type="Gene3D" id="1.10.10.60">
    <property type="entry name" value="Homeodomain-like"/>
    <property type="match status" value="1"/>
</dbReference>
<dbReference type="PROSITE" id="PS00676">
    <property type="entry name" value="SIGMA54_INTERACT_2"/>
    <property type="match status" value="1"/>
</dbReference>
<dbReference type="InterPro" id="IPR000700">
    <property type="entry name" value="PAS-assoc_C"/>
</dbReference>
<dbReference type="EMBL" id="BBWV01000003">
    <property type="protein sequence ID" value="GAO43962.1"/>
    <property type="molecule type" value="Genomic_DNA"/>
</dbReference>
<feature type="non-terminal residue" evidence="8">
    <location>
        <position position="1"/>
    </location>
</feature>
<dbReference type="InterPro" id="IPR002197">
    <property type="entry name" value="HTH_Fis"/>
</dbReference>
<evidence type="ECO:0000259" key="6">
    <source>
        <dbReference type="PROSITE" id="PS50045"/>
    </source>
</evidence>
<feature type="domain" description="Sigma-54 factor interaction" evidence="6">
    <location>
        <begin position="80"/>
        <end position="309"/>
    </location>
</feature>
<dbReference type="AlphaFoldDB" id="A0A0E9N1S0"/>
<keyword evidence="9" id="KW-1185">Reference proteome</keyword>
<dbReference type="SUPFAM" id="SSF52540">
    <property type="entry name" value="P-loop containing nucleoside triphosphate hydrolases"/>
    <property type="match status" value="1"/>
</dbReference>
<dbReference type="Pfam" id="PF25601">
    <property type="entry name" value="AAA_lid_14"/>
    <property type="match status" value="1"/>
</dbReference>
<dbReference type="InterPro" id="IPR058031">
    <property type="entry name" value="AAA_lid_NorR"/>
</dbReference>
<sequence>LSQFTSRIRTANGTNLSISWTNVIMYDSDDSAKGIMSIGMDNTEQEKAFEEVKQLKQELDKENIMLNPVAAETEVAAADIIGKSEAFLYAVQKSRLVANTNASVLLLGETGSGKEMFAGLIHENSYRNEKAFVKVNCAALPADLMESELFGHEKGAFTGAVSARKGKFELANGGTIFLDEIGELPVSLQSKLLRVLQNGEFERIGGQQVIKVDVRVISATNRNLQNEVRAGAFREDLFYRLNVFPITIPPLRKRKSDIPLLISHYLQLFATEQHKEVFQVSKADMVRLTEYSWPGNIRELKNMIERSVVISRGPALILDWQGEVPAISISKTDELTERESIESVEKAHILKVLEHCNWKINGADGAALRLGLHPSTLRSKLKKLGIERARAS</sequence>
<reference evidence="8 9" key="1">
    <citation type="submission" date="2015-04" db="EMBL/GenBank/DDBJ databases">
        <title>Whole genome shotgun sequence of Flavihumibacter petaseus NBRC 106054.</title>
        <authorList>
            <person name="Miyazawa S."/>
            <person name="Hosoyama A."/>
            <person name="Hashimoto M."/>
            <person name="Noguchi M."/>
            <person name="Tsuchikane K."/>
            <person name="Ohji S."/>
            <person name="Yamazoe A."/>
            <person name="Ichikawa N."/>
            <person name="Kimura A."/>
            <person name="Fujita N."/>
        </authorList>
    </citation>
    <scope>NUCLEOTIDE SEQUENCE [LARGE SCALE GENOMIC DNA]</scope>
    <source>
        <strain evidence="8 9">NBRC 106054</strain>
    </source>
</reference>
<dbReference type="Pfam" id="PF02954">
    <property type="entry name" value="HTH_8"/>
    <property type="match status" value="1"/>
</dbReference>
<dbReference type="PROSITE" id="PS50113">
    <property type="entry name" value="PAC"/>
    <property type="match status" value="1"/>
</dbReference>